<evidence type="ECO:0000256" key="1">
    <source>
        <dbReference type="ARBA" id="ARBA00004328"/>
    </source>
</evidence>
<dbReference type="InterPro" id="IPR005068">
    <property type="entry name" value="Phage_lambda_Stf-r2"/>
</dbReference>
<dbReference type="Gene3D" id="3.90.1340.10">
    <property type="entry name" value="Phage tail collar domain"/>
    <property type="match status" value="1"/>
</dbReference>
<dbReference type="AlphaFoldDB" id="A0A0T9KLZ3"/>
<sequence>MAKNEILPFGIGANANVLTPAKYEALAARIGGFSSGVAASEQLNTVWRQSTFIASVLAQFIANRSNKDVLDDGGTAALLTNLELAIKTYANNNLPAASITVAGIAKLSSETNSSSEALAATPKAVKTVSDAALKSSNNLSEIKAAGTAAMAAAIDNLGISANLIPVGTPIPWPTATPPAGWLKCNGNSFSATTYPKLALVYPSGVLPDLRGEFIRGWDDGRGVDAARALLSAQGDAMRNLTGSFSGTTNNDASSTLGVSTGVFAGSTTLLPATTVTSTGANTRPATMTINAALQVPTAAENRPRNVAFNYIVRAA</sequence>
<dbReference type="GO" id="GO:0046718">
    <property type="term" value="P:symbiont entry into host cell"/>
    <property type="evidence" value="ECO:0007669"/>
    <property type="project" value="InterPro"/>
</dbReference>
<dbReference type="PANTHER" id="PTHR35191">
    <property type="entry name" value="PROPHAGE SIDE TAIL FIBER PROTEIN HOMOLOG STFQ-RELATED"/>
    <property type="match status" value="1"/>
</dbReference>
<dbReference type="Proteomes" id="UP000045824">
    <property type="component" value="Unassembled WGS sequence"/>
</dbReference>
<dbReference type="InterPro" id="IPR051934">
    <property type="entry name" value="Phage_Tail_Fiber_Structural"/>
</dbReference>
<protein>
    <submittedName>
        <fullName evidence="4">Putative bacteriophage tail fiber protein</fullName>
    </submittedName>
</protein>
<gene>
    <name evidence="4" type="ORF">ERS008491_00482</name>
</gene>
<proteinExistence type="predicted"/>
<name>A0A0T9KLZ3_YERKR</name>
<comment type="subcellular location">
    <subcellularLocation>
        <location evidence="1">Virion</location>
    </subcellularLocation>
</comment>
<reference evidence="4 5" key="1">
    <citation type="submission" date="2015-03" db="EMBL/GenBank/DDBJ databases">
        <authorList>
            <person name="Murphy D."/>
        </authorList>
    </citation>
    <scope>NUCLEOTIDE SEQUENCE [LARGE SCALE GENOMIC DNA]</scope>
    <source>
        <strain evidence="4 5">FCF326</strain>
    </source>
</reference>
<evidence type="ECO:0000313" key="4">
    <source>
        <dbReference type="EMBL" id="CNE11875.1"/>
    </source>
</evidence>
<dbReference type="GO" id="GO:0019062">
    <property type="term" value="P:virion attachment to host cell"/>
    <property type="evidence" value="ECO:0007669"/>
    <property type="project" value="InterPro"/>
</dbReference>
<feature type="domain" description="Phage tail collar" evidence="3">
    <location>
        <begin position="167"/>
        <end position="214"/>
    </location>
</feature>
<dbReference type="InterPro" id="IPR011083">
    <property type="entry name" value="Phage_tail_collar_dom"/>
</dbReference>
<dbReference type="RefSeq" id="WP_050118275.1">
    <property type="nucleotide sequence ID" value="NZ_CAWMAB010000001.1"/>
</dbReference>
<dbReference type="PANTHER" id="PTHR35191:SF1">
    <property type="entry name" value="PROPHAGE SIDE TAIL FIBER PROTEIN HOMOLOG STFQ-RELATED"/>
    <property type="match status" value="1"/>
</dbReference>
<evidence type="ECO:0000256" key="2">
    <source>
        <dbReference type="ARBA" id="ARBA00022581"/>
    </source>
</evidence>
<organism evidence="4 5">
    <name type="scientific">Yersinia kristensenii</name>
    <dbReference type="NCBI Taxonomy" id="28152"/>
    <lineage>
        <taxon>Bacteria</taxon>
        <taxon>Pseudomonadati</taxon>
        <taxon>Pseudomonadota</taxon>
        <taxon>Gammaproteobacteria</taxon>
        <taxon>Enterobacterales</taxon>
        <taxon>Yersiniaceae</taxon>
        <taxon>Yersinia</taxon>
    </lineage>
</organism>
<dbReference type="Pfam" id="PF07484">
    <property type="entry name" value="Collar"/>
    <property type="match status" value="1"/>
</dbReference>
<dbReference type="Pfam" id="PF03406">
    <property type="entry name" value="Phage_fiber_2"/>
    <property type="match status" value="1"/>
</dbReference>
<dbReference type="SUPFAM" id="SSF88874">
    <property type="entry name" value="Receptor-binding domain of short tail fibre protein gp12"/>
    <property type="match status" value="1"/>
</dbReference>
<dbReference type="InterPro" id="IPR037053">
    <property type="entry name" value="Phage_tail_collar_dom_sf"/>
</dbReference>
<accession>A0A0T9KLZ3</accession>
<evidence type="ECO:0000313" key="5">
    <source>
        <dbReference type="Proteomes" id="UP000045824"/>
    </source>
</evidence>
<keyword evidence="2" id="KW-0945">Host-virus interaction</keyword>
<dbReference type="EMBL" id="CPYI01000001">
    <property type="protein sequence ID" value="CNE11875.1"/>
    <property type="molecule type" value="Genomic_DNA"/>
</dbReference>
<evidence type="ECO:0000259" key="3">
    <source>
        <dbReference type="Pfam" id="PF07484"/>
    </source>
</evidence>